<reference evidence="1 2" key="1">
    <citation type="submission" date="2019-12" db="EMBL/GenBank/DDBJ databases">
        <authorList>
            <person name="Reyes-Prieto M."/>
        </authorList>
    </citation>
    <scope>NUCLEOTIDE SEQUENCE [LARGE SCALE GENOMIC DNA]</scope>
    <source>
        <strain evidence="1">HF14-78462</strain>
    </source>
</reference>
<gene>
    <name evidence="1" type="ORF">STARVERO_01981</name>
</gene>
<dbReference type="EMBL" id="CACSAS010000001">
    <property type="protein sequence ID" value="CAA0096173.1"/>
    <property type="molecule type" value="Genomic_DNA"/>
</dbReference>
<dbReference type="AlphaFoldDB" id="A0A5S9NZ98"/>
<evidence type="ECO:0000313" key="1">
    <source>
        <dbReference type="EMBL" id="CAA0096173.1"/>
    </source>
</evidence>
<dbReference type="RefSeq" id="WP_159598722.1">
    <property type="nucleotide sequence ID" value="NZ_CACSAS010000001.1"/>
</dbReference>
<evidence type="ECO:0008006" key="3">
    <source>
        <dbReference type="Google" id="ProtNLM"/>
    </source>
</evidence>
<organism evidence="1 2">
    <name type="scientific">Starkeya nomas</name>
    <dbReference type="NCBI Taxonomy" id="2666134"/>
    <lineage>
        <taxon>Bacteria</taxon>
        <taxon>Pseudomonadati</taxon>
        <taxon>Pseudomonadota</taxon>
        <taxon>Alphaproteobacteria</taxon>
        <taxon>Hyphomicrobiales</taxon>
        <taxon>Xanthobacteraceae</taxon>
        <taxon>Starkeya</taxon>
    </lineage>
</organism>
<name>A0A5S9NZ98_9HYPH</name>
<evidence type="ECO:0000313" key="2">
    <source>
        <dbReference type="Proteomes" id="UP000433050"/>
    </source>
</evidence>
<accession>A0A5S9NZ98</accession>
<dbReference type="Proteomes" id="UP000433050">
    <property type="component" value="Unassembled WGS sequence"/>
</dbReference>
<protein>
    <recommendedName>
        <fullName evidence="3">HNH endonuclease</fullName>
    </recommendedName>
</protein>
<keyword evidence="2" id="KW-1185">Reference proteome</keyword>
<proteinExistence type="predicted"/>
<sequence length="148" mass="16588">MPIKPENEALYPGGSIRSAEWREIRARIQQRAGNCCEGCGVGNGAIGGRARDGTFLPRLPLGDNGLRLVWPQPGETAWCSDGRRWEKLRIIRIVCTTAHLDHDPAHNDDDNLSFLCQRCHNRHDQTHRRANAVATRRARSAIGDLFEP</sequence>